<proteinExistence type="predicted"/>
<keyword evidence="1" id="KW-0732">Signal</keyword>
<protein>
    <submittedName>
        <fullName evidence="2">Glycine betaine transporter periplasmic subunit</fullName>
    </submittedName>
</protein>
<dbReference type="AlphaFoldDB" id="A0A2X2BLC6"/>
<evidence type="ECO:0000256" key="1">
    <source>
        <dbReference type="SAM" id="SignalP"/>
    </source>
</evidence>
<gene>
    <name evidence="2" type="primary">proX_2</name>
    <name evidence="2" type="ORF">NCTC10975_02467</name>
</gene>
<dbReference type="Proteomes" id="UP000251485">
    <property type="component" value="Unassembled WGS sequence"/>
</dbReference>
<evidence type="ECO:0000313" key="2">
    <source>
        <dbReference type="EMBL" id="SPY96737.1"/>
    </source>
</evidence>
<name>A0A2X2BLC6_PROMI</name>
<accession>A0A2X2BLC6</accession>
<evidence type="ECO:0000313" key="3">
    <source>
        <dbReference type="Proteomes" id="UP000251485"/>
    </source>
</evidence>
<reference evidence="2 3" key="1">
    <citation type="submission" date="2018-06" db="EMBL/GenBank/DDBJ databases">
        <authorList>
            <consortium name="Pathogen Informatics"/>
            <person name="Doyle S."/>
        </authorList>
    </citation>
    <scope>NUCLEOTIDE SEQUENCE [LARGE SCALE GENOMIC DNA]</scope>
    <source>
        <strain evidence="2 3">NCTC10975</strain>
    </source>
</reference>
<feature type="chain" id="PRO_5015985257" evidence="1">
    <location>
        <begin position="23"/>
        <end position="63"/>
    </location>
</feature>
<organism evidence="2 3">
    <name type="scientific">Proteus mirabilis</name>
    <dbReference type="NCBI Taxonomy" id="584"/>
    <lineage>
        <taxon>Bacteria</taxon>
        <taxon>Pseudomonadati</taxon>
        <taxon>Pseudomonadota</taxon>
        <taxon>Gammaproteobacteria</taxon>
        <taxon>Enterobacterales</taxon>
        <taxon>Morganellaceae</taxon>
        <taxon>Proteus</taxon>
    </lineage>
</organism>
<dbReference type="Gene3D" id="3.40.190.10">
    <property type="entry name" value="Periplasmic binding protein-like II"/>
    <property type="match status" value="1"/>
</dbReference>
<sequence length="63" mass="6787">MRNPVLWATVLSATLISTQLSAADLPGKGVSVQPVQSTISEETFQTLIVNKALEKTRLHSATH</sequence>
<feature type="signal peptide" evidence="1">
    <location>
        <begin position="1"/>
        <end position="22"/>
    </location>
</feature>
<dbReference type="EMBL" id="UAUE01000020">
    <property type="protein sequence ID" value="SPY96737.1"/>
    <property type="molecule type" value="Genomic_DNA"/>
</dbReference>